<feature type="region of interest" description="Disordered" evidence="1">
    <location>
        <begin position="195"/>
        <end position="226"/>
    </location>
</feature>
<feature type="region of interest" description="Disordered" evidence="1">
    <location>
        <begin position="109"/>
        <end position="182"/>
    </location>
</feature>
<feature type="signal peptide" evidence="2">
    <location>
        <begin position="1"/>
        <end position="16"/>
    </location>
</feature>
<dbReference type="EMBL" id="JBBWUH010000011">
    <property type="protein sequence ID" value="KAK8154835.1"/>
    <property type="molecule type" value="Genomic_DNA"/>
</dbReference>
<sequence>MQFSTIVALLATTVAAAPFNSTIEARGLNETSALLPRGLNVTRIVEPRGLNDTSVLLSRGLNDTSVLVGRSANVTVRSYNATKRGESASFPHVNLPKPVSGIFEGNKNIHALPNKTTNDVKRSYGSFGTGSGEETPQRQEHLRRANQTSASVSPPQPAVPVTAVIPETTPSNATTPSPWKSPLRRLQRHFRRQQLRLQAQAQDQAESQSRNASTATAANAQKRKANANAAPVAAACASSGMDVHPRQPLRPDFSSTDTSRKDFDVNGDGGGFCAVNTTTGSRAATATHCCRCLLRSATAAEAAAALPVNDCAHVARVATITALPAVSTPTADGSSSSSTSPEPLEISAAVMTERELPSLSGLGRGNTLISLWVATLFMTLFCDHV</sequence>
<dbReference type="Proteomes" id="UP001456524">
    <property type="component" value="Unassembled WGS sequence"/>
</dbReference>
<organism evidence="3 4">
    <name type="scientific">Phyllosticta citrichinensis</name>
    <dbReference type="NCBI Taxonomy" id="1130410"/>
    <lineage>
        <taxon>Eukaryota</taxon>
        <taxon>Fungi</taxon>
        <taxon>Dikarya</taxon>
        <taxon>Ascomycota</taxon>
        <taxon>Pezizomycotina</taxon>
        <taxon>Dothideomycetes</taxon>
        <taxon>Dothideomycetes incertae sedis</taxon>
        <taxon>Botryosphaeriales</taxon>
        <taxon>Phyllostictaceae</taxon>
        <taxon>Phyllosticta</taxon>
    </lineage>
</organism>
<protein>
    <submittedName>
        <fullName evidence="3">Uncharacterized protein</fullName>
    </submittedName>
</protein>
<feature type="chain" id="PRO_5047167966" evidence="2">
    <location>
        <begin position="17"/>
        <end position="385"/>
    </location>
</feature>
<evidence type="ECO:0000313" key="3">
    <source>
        <dbReference type="EMBL" id="KAK8154835.1"/>
    </source>
</evidence>
<accession>A0ABR1XHN2</accession>
<evidence type="ECO:0000313" key="4">
    <source>
        <dbReference type="Proteomes" id="UP001456524"/>
    </source>
</evidence>
<feature type="compositionally biased region" description="Polar residues" evidence="1">
    <location>
        <begin position="168"/>
        <end position="178"/>
    </location>
</feature>
<evidence type="ECO:0000256" key="1">
    <source>
        <dbReference type="SAM" id="MobiDB-lite"/>
    </source>
</evidence>
<keyword evidence="2" id="KW-0732">Signal</keyword>
<name>A0ABR1XHN2_9PEZI</name>
<comment type="caution">
    <text evidence="3">The sequence shown here is derived from an EMBL/GenBank/DDBJ whole genome shotgun (WGS) entry which is preliminary data.</text>
</comment>
<feature type="region of interest" description="Disordered" evidence="1">
    <location>
        <begin position="238"/>
        <end position="259"/>
    </location>
</feature>
<evidence type="ECO:0000256" key="2">
    <source>
        <dbReference type="SAM" id="SignalP"/>
    </source>
</evidence>
<keyword evidence="4" id="KW-1185">Reference proteome</keyword>
<proteinExistence type="predicted"/>
<feature type="compositionally biased region" description="Low complexity" evidence="1">
    <location>
        <begin position="147"/>
        <end position="164"/>
    </location>
</feature>
<gene>
    <name evidence="3" type="ORF">IWX90DRAFT_418711</name>
</gene>
<reference evidence="3 4" key="1">
    <citation type="journal article" date="2022" name="G3 (Bethesda)">
        <title>Enemy or ally: a genomic approach to elucidate the lifestyle of Phyllosticta citrichinaensis.</title>
        <authorList>
            <person name="Buijs V.A."/>
            <person name="Groenewald J.Z."/>
            <person name="Haridas S."/>
            <person name="LaButti K.M."/>
            <person name="Lipzen A."/>
            <person name="Martin F.M."/>
            <person name="Barry K."/>
            <person name="Grigoriev I.V."/>
            <person name="Crous P.W."/>
            <person name="Seidl M.F."/>
        </authorList>
    </citation>
    <scope>NUCLEOTIDE SEQUENCE [LARGE SCALE GENOMIC DNA]</scope>
    <source>
        <strain evidence="3 4">CBS 129764</strain>
    </source>
</reference>